<feature type="domain" description="Fibronectin type-III" evidence="3">
    <location>
        <begin position="358"/>
        <end position="449"/>
    </location>
</feature>
<gene>
    <name evidence="4" type="ORF">FV141_00020</name>
</gene>
<keyword evidence="1" id="KW-0326">Glycosidase</keyword>
<dbReference type="PANTHER" id="PTHR30383">
    <property type="entry name" value="THIOESTERASE 1/PROTEASE 1/LYSOPHOSPHOLIPASE L1"/>
    <property type="match status" value="1"/>
</dbReference>
<evidence type="ECO:0000256" key="1">
    <source>
        <dbReference type="ARBA" id="ARBA00023295"/>
    </source>
</evidence>
<keyword evidence="2" id="KW-0624">Polysaccharide degradation</keyword>
<dbReference type="SUPFAM" id="SSF52266">
    <property type="entry name" value="SGNH hydrolase"/>
    <property type="match status" value="1"/>
</dbReference>
<keyword evidence="2" id="KW-0119">Carbohydrate metabolism</keyword>
<proteinExistence type="predicted"/>
<dbReference type="InterPro" id="IPR051532">
    <property type="entry name" value="Ester_Hydrolysis_Enzymes"/>
</dbReference>
<dbReference type="SUPFAM" id="SSF49265">
    <property type="entry name" value="Fibronectin type III"/>
    <property type="match status" value="2"/>
</dbReference>
<dbReference type="Gene3D" id="3.40.50.1110">
    <property type="entry name" value="SGNH hydrolase"/>
    <property type="match status" value="1"/>
</dbReference>
<dbReference type="Pfam" id="PF13472">
    <property type="entry name" value="Lipase_GDSL_2"/>
    <property type="match status" value="1"/>
</dbReference>
<dbReference type="InterPro" id="IPR003961">
    <property type="entry name" value="FN3_dom"/>
</dbReference>
<dbReference type="Proteomes" id="UP000323565">
    <property type="component" value="Chromosome"/>
</dbReference>
<keyword evidence="1" id="KW-0378">Hydrolase</keyword>
<dbReference type="SMART" id="SM00060">
    <property type="entry name" value="FN3"/>
    <property type="match status" value="3"/>
</dbReference>
<feature type="domain" description="Fibronectin type-III" evidence="3">
    <location>
        <begin position="450"/>
        <end position="546"/>
    </location>
</feature>
<accession>A0ABX5Z8P1</accession>
<dbReference type="InterPro" id="IPR036116">
    <property type="entry name" value="FN3_sf"/>
</dbReference>
<evidence type="ECO:0000259" key="3">
    <source>
        <dbReference type="PROSITE" id="PS50853"/>
    </source>
</evidence>
<reference evidence="4 5" key="1">
    <citation type="submission" date="2019-08" db="EMBL/GenBank/DDBJ databases">
        <title>Dermacoccus abyssi strain HZAU 226, whole genome Nanopore sequencing project.</title>
        <authorList>
            <person name="Guo A."/>
            <person name="Zhang X."/>
            <person name="Ruan Y."/>
            <person name="Liu W."/>
            <person name="Chen Q."/>
            <person name="Gu L."/>
        </authorList>
    </citation>
    <scope>NUCLEOTIDE SEQUENCE [LARGE SCALE GENOMIC DNA]</scope>
    <source>
        <strain evidence="4 5">HZAU 226</strain>
    </source>
</reference>
<evidence type="ECO:0000313" key="4">
    <source>
        <dbReference type="EMBL" id="QEH92110.1"/>
    </source>
</evidence>
<dbReference type="PANTHER" id="PTHR30383:SF2">
    <property type="entry name" value="CELLULOSE-BINDING PROTEIN"/>
    <property type="match status" value="1"/>
</dbReference>
<dbReference type="InterPro" id="IPR013783">
    <property type="entry name" value="Ig-like_fold"/>
</dbReference>
<protein>
    <recommendedName>
        <fullName evidence="3">Fibronectin type-III domain-containing protein</fullName>
    </recommendedName>
</protein>
<keyword evidence="5" id="KW-1185">Reference proteome</keyword>
<dbReference type="InterPro" id="IPR013830">
    <property type="entry name" value="SGNH_hydro"/>
</dbReference>
<dbReference type="Gene3D" id="2.60.40.10">
    <property type="entry name" value="Immunoglobulins"/>
    <property type="match status" value="3"/>
</dbReference>
<evidence type="ECO:0000313" key="5">
    <source>
        <dbReference type="Proteomes" id="UP000323565"/>
    </source>
</evidence>
<dbReference type="InterPro" id="IPR036514">
    <property type="entry name" value="SGNH_hydro_sf"/>
</dbReference>
<feature type="domain" description="Fibronectin type-III" evidence="3">
    <location>
        <begin position="268"/>
        <end position="357"/>
    </location>
</feature>
<name>A0ABX5Z8P1_9MICO</name>
<dbReference type="PROSITE" id="PS50853">
    <property type="entry name" value="FN3"/>
    <property type="match status" value="3"/>
</dbReference>
<organism evidence="4 5">
    <name type="scientific">Dermacoccus abyssi</name>
    <dbReference type="NCBI Taxonomy" id="322596"/>
    <lineage>
        <taxon>Bacteria</taxon>
        <taxon>Bacillati</taxon>
        <taxon>Actinomycetota</taxon>
        <taxon>Actinomycetes</taxon>
        <taxon>Micrococcales</taxon>
        <taxon>Dermacoccaceae</taxon>
        <taxon>Dermacoccus</taxon>
    </lineage>
</organism>
<dbReference type="CDD" id="cd00063">
    <property type="entry name" value="FN3"/>
    <property type="match status" value="2"/>
</dbReference>
<dbReference type="Pfam" id="PF00041">
    <property type="entry name" value="fn3"/>
    <property type="match status" value="1"/>
</dbReference>
<dbReference type="EMBL" id="CP043031">
    <property type="protein sequence ID" value="QEH92110.1"/>
    <property type="molecule type" value="Genomic_DNA"/>
</dbReference>
<evidence type="ECO:0000256" key="2">
    <source>
        <dbReference type="ARBA" id="ARBA00023326"/>
    </source>
</evidence>
<sequence length="764" mass="81868">MLKAMFLSWRAAAIAATMAFLMVLGLGAAPIAAAAGAQKILIVGDSLTHGSSGDYSWRYWLWRNFASGTVDFVGPRSDLNNLVTQDGDDTSDHTYRVPGFDQDHAAKSGRTAGDGVNMLPGWMSTYKPDTVAMLLGINDISLGATGADVESRTRTMIGQARAANPSVKIAIGKLLPQADLSQNPDWEARRLDANKRIVTLVSQLTTSQSPISIADASLSIDPERDLWDRTHLGATGEVKVAKAFSEALARLGVGTAMTTLPVPTVLPVPSAPTLTAQAGNGAVTIHWNRPVNAWNFYIEVNHPGFGWSKFPIAMNTTSWTIDNLTNGANYQFRVTPVGKGGIGASSNVATATPTGPAPGSTTLNTTVDGKKVTLSWNHVANSTGVYIWMRDKTGDGVWVKSEWTIFDGWSPFEMPGTKAGADYEFKVQTANGIIPGDFSNVTVVHTSGPAPTAPKLTAKGPYSNAPDGNYVDLDWTVSTNATEYWVELRDATGNELWKQLPIPTWNNWFRAGYMVDGHTYEYRIFPRNDYVPGPRSNVVSVTIPKSSITSFGAKSKAAYTALTSTQLADMRRSLNLAKSVHPNDWFIPGSTGYRGLEERLRHDVYGSPSAKQIFDAIAPTIVSGVIALAGIAVCAESAGIGCAYTVSVLASLAGSCVEDCSNRNNLVLAAVAGGVPGMNRLPRYVDTMFDLPKSAPRLAARGSTGRYTVQSDAEYDAMFAVRSNPAGTVLPTAMGDSRWLGSEGWVKKWNKWSAESRSITTGEC</sequence>